<comment type="caution">
    <text evidence="1">The sequence shown here is derived from an EMBL/GenBank/DDBJ whole genome shotgun (WGS) entry which is preliminary data.</text>
</comment>
<protein>
    <submittedName>
        <fullName evidence="1">Uncharacterized protein</fullName>
    </submittedName>
</protein>
<name>A0A8T2N4C1_9TELE</name>
<proteinExistence type="predicted"/>
<gene>
    <name evidence="1" type="ORF">JZ751_014776</name>
</gene>
<evidence type="ECO:0000313" key="1">
    <source>
        <dbReference type="EMBL" id="KAG9332678.1"/>
    </source>
</evidence>
<dbReference type="EMBL" id="JAFBMS010000237">
    <property type="protein sequence ID" value="KAG9332678.1"/>
    <property type="molecule type" value="Genomic_DNA"/>
</dbReference>
<reference evidence="1" key="1">
    <citation type="thesis" date="2021" institute="BYU ScholarsArchive" country="Provo, UT, USA">
        <title>Applications of and Algorithms for Genome Assembly and Genomic Analyses with an Emphasis on Marine Teleosts.</title>
        <authorList>
            <person name="Pickett B.D."/>
        </authorList>
    </citation>
    <scope>NUCLEOTIDE SEQUENCE</scope>
    <source>
        <strain evidence="1">HI-2016</strain>
    </source>
</reference>
<dbReference type="Proteomes" id="UP000824540">
    <property type="component" value="Unassembled WGS sequence"/>
</dbReference>
<accession>A0A8T2N4C1</accession>
<organism evidence="1 2">
    <name type="scientific">Albula glossodonta</name>
    <name type="common">roundjaw bonefish</name>
    <dbReference type="NCBI Taxonomy" id="121402"/>
    <lineage>
        <taxon>Eukaryota</taxon>
        <taxon>Metazoa</taxon>
        <taxon>Chordata</taxon>
        <taxon>Craniata</taxon>
        <taxon>Vertebrata</taxon>
        <taxon>Euteleostomi</taxon>
        <taxon>Actinopterygii</taxon>
        <taxon>Neopterygii</taxon>
        <taxon>Teleostei</taxon>
        <taxon>Albuliformes</taxon>
        <taxon>Albulidae</taxon>
        <taxon>Albula</taxon>
    </lineage>
</organism>
<sequence length="84" mass="9545">MARERVHQVTQRHSQHQRRRICSQCSFQGHLGHLVMCPLAALLQMCSAQILTVAKSHCSTHGVGCSDWADGHCWWDGVWCLKSF</sequence>
<dbReference type="AlphaFoldDB" id="A0A8T2N4C1"/>
<keyword evidence="2" id="KW-1185">Reference proteome</keyword>
<evidence type="ECO:0000313" key="2">
    <source>
        <dbReference type="Proteomes" id="UP000824540"/>
    </source>
</evidence>